<keyword evidence="6" id="KW-0255">Endonuclease</keyword>
<dbReference type="InterPro" id="IPR043502">
    <property type="entry name" value="DNA/RNA_pol_sf"/>
</dbReference>
<feature type="region of interest" description="Disordered" evidence="12">
    <location>
        <begin position="908"/>
        <end position="982"/>
    </location>
</feature>
<dbReference type="InterPro" id="IPR050951">
    <property type="entry name" value="Retrovirus_Pol_polyprotein"/>
</dbReference>
<dbReference type="CDD" id="cd01647">
    <property type="entry name" value="RT_LTR"/>
    <property type="match status" value="1"/>
</dbReference>
<dbReference type="GO" id="GO:0005634">
    <property type="term" value="C:nucleus"/>
    <property type="evidence" value="ECO:0007669"/>
    <property type="project" value="UniProtKB-ARBA"/>
</dbReference>
<accession>A0A8H7HJW2</accession>
<dbReference type="Gene3D" id="3.30.70.270">
    <property type="match status" value="2"/>
</dbReference>
<dbReference type="EC" id="2.7.7.49" evidence="1"/>
<organism evidence="16 17">
    <name type="scientific">Rhizoctonia solani</name>
    <dbReference type="NCBI Taxonomy" id="456999"/>
    <lineage>
        <taxon>Eukaryota</taxon>
        <taxon>Fungi</taxon>
        <taxon>Dikarya</taxon>
        <taxon>Basidiomycota</taxon>
        <taxon>Agaricomycotina</taxon>
        <taxon>Agaricomycetes</taxon>
        <taxon>Cantharellales</taxon>
        <taxon>Ceratobasidiaceae</taxon>
        <taxon>Rhizoctonia</taxon>
    </lineage>
</organism>
<dbReference type="InterPro" id="IPR043128">
    <property type="entry name" value="Rev_trsase/Diguanyl_cyclase"/>
</dbReference>
<keyword evidence="5" id="KW-0540">Nuclease</keyword>
<keyword evidence="4" id="KW-0548">Nucleotidyltransferase</keyword>
<dbReference type="InterPro" id="IPR036875">
    <property type="entry name" value="Znf_CCHC_sf"/>
</dbReference>
<keyword evidence="2" id="KW-0507">mRNA processing</keyword>
<protein>
    <recommendedName>
        <fullName evidence="1">RNA-directed DNA polymerase</fullName>
        <ecNumber evidence="1">2.7.7.49</ecNumber>
    </recommendedName>
</protein>
<dbReference type="OrthoDB" id="3227343at2759"/>
<evidence type="ECO:0000256" key="12">
    <source>
        <dbReference type="SAM" id="MobiDB-lite"/>
    </source>
</evidence>
<evidence type="ECO:0000256" key="7">
    <source>
        <dbReference type="ARBA" id="ARBA00022801"/>
    </source>
</evidence>
<keyword evidence="10" id="KW-0479">Metal-binding</keyword>
<feature type="domain" description="CCHC-type" evidence="13">
    <location>
        <begin position="159"/>
        <end position="175"/>
    </location>
</feature>
<dbReference type="InterPro" id="IPR041588">
    <property type="entry name" value="Integrase_H2C2"/>
</dbReference>
<dbReference type="Gene3D" id="3.30.420.10">
    <property type="entry name" value="Ribonuclease H-like superfamily/Ribonuclease H"/>
    <property type="match status" value="1"/>
</dbReference>
<dbReference type="InterPro" id="IPR001584">
    <property type="entry name" value="Integrase_cat-core"/>
</dbReference>
<feature type="region of interest" description="Disordered" evidence="12">
    <location>
        <begin position="68"/>
        <end position="185"/>
    </location>
</feature>
<dbReference type="Pfam" id="PF17917">
    <property type="entry name" value="RT_RNaseH"/>
    <property type="match status" value="1"/>
</dbReference>
<reference evidence="16" key="1">
    <citation type="submission" date="2020-09" db="EMBL/GenBank/DDBJ databases">
        <title>Comparative genome analyses of four rice-infecting Rhizoctonia solani isolates reveal extensive enrichment of homogalacturonan modification genes.</title>
        <authorList>
            <person name="Lee D.-Y."/>
            <person name="Jeon J."/>
            <person name="Kim K.-T."/>
            <person name="Cheong K."/>
            <person name="Song H."/>
            <person name="Choi G."/>
            <person name="Ko J."/>
            <person name="Opiyo S.O."/>
            <person name="Zuo S."/>
            <person name="Madhav S."/>
            <person name="Lee Y.-H."/>
            <person name="Wang G.-L."/>
        </authorList>
    </citation>
    <scope>NUCLEOTIDE SEQUENCE</scope>
    <source>
        <strain evidence="16">AG1-IA WGL</strain>
    </source>
</reference>
<dbReference type="PANTHER" id="PTHR37984">
    <property type="entry name" value="PROTEIN CBG26694"/>
    <property type="match status" value="1"/>
</dbReference>
<dbReference type="SUPFAM" id="SSF56672">
    <property type="entry name" value="DNA/RNA polymerases"/>
    <property type="match status" value="1"/>
</dbReference>
<evidence type="ECO:0000256" key="9">
    <source>
        <dbReference type="ARBA" id="ARBA00022918"/>
    </source>
</evidence>
<name>A0A8H7HJW2_9AGAM</name>
<dbReference type="InterPro" id="IPR001878">
    <property type="entry name" value="Znf_CCHC"/>
</dbReference>
<evidence type="ECO:0000256" key="8">
    <source>
        <dbReference type="ARBA" id="ARBA00022884"/>
    </source>
</evidence>
<evidence type="ECO:0000259" key="15">
    <source>
        <dbReference type="PROSITE" id="PS50994"/>
    </source>
</evidence>
<dbReference type="InterPro" id="IPR036397">
    <property type="entry name" value="RNaseH_sf"/>
</dbReference>
<feature type="compositionally biased region" description="Polar residues" evidence="12">
    <location>
        <begin position="949"/>
        <end position="961"/>
    </location>
</feature>
<dbReference type="SUPFAM" id="SSF57756">
    <property type="entry name" value="Retrovirus zinc finger-like domains"/>
    <property type="match status" value="1"/>
</dbReference>
<evidence type="ECO:0000256" key="6">
    <source>
        <dbReference type="ARBA" id="ARBA00022759"/>
    </source>
</evidence>
<dbReference type="SUPFAM" id="SSF50630">
    <property type="entry name" value="Acid proteases"/>
    <property type="match status" value="1"/>
</dbReference>
<dbReference type="SUPFAM" id="SSF53098">
    <property type="entry name" value="Ribonuclease H-like"/>
    <property type="match status" value="1"/>
</dbReference>
<dbReference type="Gene3D" id="3.10.10.10">
    <property type="entry name" value="HIV Type 1 Reverse Transcriptase, subunit A, domain 1"/>
    <property type="match status" value="1"/>
</dbReference>
<dbReference type="PROSITE" id="PS50994">
    <property type="entry name" value="INTEGRASE"/>
    <property type="match status" value="1"/>
</dbReference>
<keyword evidence="11" id="KW-0175">Coiled coil</keyword>
<dbReference type="PROSITE" id="PS50158">
    <property type="entry name" value="ZF_CCHC"/>
    <property type="match status" value="1"/>
</dbReference>
<dbReference type="EMBL" id="JACYCD010000368">
    <property type="protein sequence ID" value="KAF8695684.1"/>
    <property type="molecule type" value="Genomic_DNA"/>
</dbReference>
<keyword evidence="10" id="KW-0862">Zinc</keyword>
<evidence type="ECO:0000256" key="4">
    <source>
        <dbReference type="ARBA" id="ARBA00022695"/>
    </source>
</evidence>
<keyword evidence="7" id="KW-0378">Hydrolase</keyword>
<dbReference type="GO" id="GO:0016787">
    <property type="term" value="F:hydrolase activity"/>
    <property type="evidence" value="ECO:0007669"/>
    <property type="project" value="UniProtKB-KW"/>
</dbReference>
<evidence type="ECO:0000256" key="5">
    <source>
        <dbReference type="ARBA" id="ARBA00022722"/>
    </source>
</evidence>
<dbReference type="Pfam" id="PF17921">
    <property type="entry name" value="Integrase_H2C2"/>
    <property type="match status" value="1"/>
</dbReference>
<keyword evidence="3" id="KW-0808">Transferase</keyword>
<evidence type="ECO:0000256" key="10">
    <source>
        <dbReference type="PROSITE-ProRule" id="PRU00047"/>
    </source>
</evidence>
<gene>
    <name evidence="16" type="ORF">RHS03_07957</name>
</gene>
<dbReference type="GO" id="GO:0003964">
    <property type="term" value="F:RNA-directed DNA polymerase activity"/>
    <property type="evidence" value="ECO:0007669"/>
    <property type="project" value="UniProtKB-KW"/>
</dbReference>
<dbReference type="GO" id="GO:0015074">
    <property type="term" value="P:DNA integration"/>
    <property type="evidence" value="ECO:0007669"/>
    <property type="project" value="InterPro"/>
</dbReference>
<dbReference type="SMART" id="SM00343">
    <property type="entry name" value="ZnF_C2HC"/>
    <property type="match status" value="1"/>
</dbReference>
<dbReference type="InterPro" id="IPR041373">
    <property type="entry name" value="RT_RNaseH"/>
</dbReference>
<evidence type="ECO:0000256" key="3">
    <source>
        <dbReference type="ARBA" id="ARBA00022679"/>
    </source>
</evidence>
<dbReference type="InterPro" id="IPR021109">
    <property type="entry name" value="Peptidase_aspartic_dom_sf"/>
</dbReference>
<evidence type="ECO:0000259" key="13">
    <source>
        <dbReference type="PROSITE" id="PS50158"/>
    </source>
</evidence>
<keyword evidence="8" id="KW-0694">RNA-binding</keyword>
<keyword evidence="9" id="KW-0695">RNA-directed DNA polymerase</keyword>
<dbReference type="Pfam" id="PF08284">
    <property type="entry name" value="RVP_2"/>
    <property type="match status" value="1"/>
</dbReference>
<dbReference type="GO" id="GO:0003723">
    <property type="term" value="F:RNA binding"/>
    <property type="evidence" value="ECO:0007669"/>
    <property type="project" value="UniProtKB-KW"/>
</dbReference>
<dbReference type="GO" id="GO:0004519">
    <property type="term" value="F:endonuclease activity"/>
    <property type="evidence" value="ECO:0007669"/>
    <property type="project" value="UniProtKB-KW"/>
</dbReference>
<feature type="compositionally biased region" description="Basic and acidic residues" evidence="12">
    <location>
        <begin position="100"/>
        <end position="127"/>
    </location>
</feature>
<dbReference type="GO" id="GO:0008270">
    <property type="term" value="F:zinc ion binding"/>
    <property type="evidence" value="ECO:0007669"/>
    <property type="project" value="UniProtKB-KW"/>
</dbReference>
<dbReference type="Pfam" id="PF00078">
    <property type="entry name" value="RVT_1"/>
    <property type="match status" value="1"/>
</dbReference>
<dbReference type="Gene3D" id="1.10.340.70">
    <property type="match status" value="1"/>
</dbReference>
<feature type="domain" description="Integrase catalytic" evidence="15">
    <location>
        <begin position="1116"/>
        <end position="1279"/>
    </location>
</feature>
<dbReference type="GO" id="GO:0006397">
    <property type="term" value="P:mRNA processing"/>
    <property type="evidence" value="ECO:0007669"/>
    <property type="project" value="UniProtKB-KW"/>
</dbReference>
<evidence type="ECO:0000256" key="2">
    <source>
        <dbReference type="ARBA" id="ARBA00022664"/>
    </source>
</evidence>
<dbReference type="CDD" id="cd00303">
    <property type="entry name" value="retropepsin_like"/>
    <property type="match status" value="1"/>
</dbReference>
<dbReference type="Proteomes" id="UP000602905">
    <property type="component" value="Unassembled WGS sequence"/>
</dbReference>
<feature type="coiled-coil region" evidence="11">
    <location>
        <begin position="366"/>
        <end position="397"/>
    </location>
</feature>
<keyword evidence="10" id="KW-0863">Zinc-finger</keyword>
<sequence>MRELRLYERRLGDLSEREVRQRLWEGVHQYIRLKWAEDGHNPEDSSLSKMIKKALRYERAHEMITEESKKLKTDYTTSQLSRPDRARNSRTRSRPAEQAGEDRRETRTNRPKERGIESKSERSEKSARPVQGSKSKSATQGAERRLSPEEKEQHRAEGRCYTCGVAGHRSRDCPKKNQAKRPKISSSALRLKAMDDLASAVVRLECNAAKVKTTKIVKAQTTKAIERNASVVRDVSRVVPKTIVVEVLINGKTANAMLDTGSQADLMSSTLAEQLKLPKSKLGTPLCLQMAVTGSKSSINYCTTVELQYQGIRSQRTFDIANIDSYDLVLGMTFLQEHQVTIRVSPPGIAIGSVTPIPLKPGNNTVVVRSAAAEILEENLEALREEMRKKAEDLCKTAGETSLPPMRVINHRIPIIDESKQYSRRGSRVAEALRPLWIEKHRSYTNTGRWRHSTGTNATPMLCIPKRNKDGKTALRTVFDLRERNANTRKLSSPLPEIDDILNDVLRHPYRSLLDGKDAYEQIRVEPDDVKHTVFVSPSGTMESMVMQQGNCNAGATYQTLMQAIFGKYVGKFMHVYLDDIAIFSDTIHEHVEHIEKVLDVLREQKLYLSPGKMQFFADELRILGHVIDRDGIRMDPDKVDSIEKWKTPTNKDLLMSFIGAVGYLAPNCPGIRIPMGMLSKRTTQTPWYWGPSDQRAFQEVKDIVSKWRAHHRVALNYSPDADPIYLVTDASFTGASGFVCQGKTLESARIAAFWSGKLKPAQQNYPVHEQELLAIVESLKRFKNLLHGVRFTVKTDHRGLTFLMSQKGTSPRQARWFDTLSQFDFEIEYIPGETNTFADALSRIYSNEHKGVQRAGSEYVSDVDTEEETEAVGVAASVITQPVEAGPEAAVGAGEFVDIHAPVLRRSTRARRAPTRLDQSGAEKRTSTKKAGKTNRTAENTESKKQQQPEVATGTLNQPEQAGEQPTAEREDTSGDEGPSYGAFAKAMIELDVEELVRGKYGEDNFFSLILRDPSSFPKFENTHDLILLNDRERKLLCIPDVRTGERKLRERIIDHAHLSLAHLGHKKTYAYMRESVWWKGMHKDVQDFCTSCVECAAAKTKTTAPYGKLMPLTVPTRPWQVIGFDMVGPLPLSKNRDAEFDMVGVVVDLLTMMTHLMPMRQTYKARDLAELLFNYVYKLHGMPEAIVSDRDSLFTSQLWTGLHEMTGTSLRMSSAYHPQSDGTVERANRTWVSLLRVCIDGAQKNWAKKLPGIEFAINQARAEATGLSPFYLNYGVTPRPMIWRGESPYPGVRVTLQRIKDGLLAAHDAVEITCTY</sequence>
<dbReference type="Pfam" id="PF00098">
    <property type="entry name" value="zf-CCHC"/>
    <property type="match status" value="1"/>
</dbReference>
<dbReference type="PROSITE" id="PS50878">
    <property type="entry name" value="RT_POL"/>
    <property type="match status" value="1"/>
</dbReference>
<evidence type="ECO:0000256" key="11">
    <source>
        <dbReference type="SAM" id="Coils"/>
    </source>
</evidence>
<dbReference type="InterPro" id="IPR000477">
    <property type="entry name" value="RT_dom"/>
</dbReference>
<dbReference type="CDD" id="cd09274">
    <property type="entry name" value="RNase_HI_RT_Ty3"/>
    <property type="match status" value="1"/>
</dbReference>
<feature type="non-terminal residue" evidence="16">
    <location>
        <position position="1"/>
    </location>
</feature>
<evidence type="ECO:0000259" key="14">
    <source>
        <dbReference type="PROSITE" id="PS50878"/>
    </source>
</evidence>
<evidence type="ECO:0000256" key="1">
    <source>
        <dbReference type="ARBA" id="ARBA00012493"/>
    </source>
</evidence>
<dbReference type="Gene3D" id="4.10.60.10">
    <property type="entry name" value="Zinc finger, CCHC-type"/>
    <property type="match status" value="1"/>
</dbReference>
<proteinExistence type="predicted"/>
<evidence type="ECO:0000313" key="16">
    <source>
        <dbReference type="EMBL" id="KAF8695684.1"/>
    </source>
</evidence>
<comment type="caution">
    <text evidence="16">The sequence shown here is derived from an EMBL/GenBank/DDBJ whole genome shotgun (WGS) entry which is preliminary data.</text>
</comment>
<dbReference type="Gene3D" id="2.40.70.10">
    <property type="entry name" value="Acid Proteases"/>
    <property type="match status" value="1"/>
</dbReference>
<dbReference type="InterPro" id="IPR012337">
    <property type="entry name" value="RNaseH-like_sf"/>
</dbReference>
<feature type="domain" description="Reverse transcriptase" evidence="14">
    <location>
        <begin position="445"/>
        <end position="628"/>
    </location>
</feature>
<evidence type="ECO:0000313" key="17">
    <source>
        <dbReference type="Proteomes" id="UP000602905"/>
    </source>
</evidence>
<dbReference type="PANTHER" id="PTHR37984:SF5">
    <property type="entry name" value="PROTEIN NYNRIN-LIKE"/>
    <property type="match status" value="1"/>
</dbReference>
<feature type="compositionally biased region" description="Basic and acidic residues" evidence="12">
    <location>
        <begin position="142"/>
        <end position="158"/>
    </location>
</feature>